<organism evidence="1">
    <name type="scientific">Anguilla anguilla</name>
    <name type="common">European freshwater eel</name>
    <name type="synonym">Muraena anguilla</name>
    <dbReference type="NCBI Taxonomy" id="7936"/>
    <lineage>
        <taxon>Eukaryota</taxon>
        <taxon>Metazoa</taxon>
        <taxon>Chordata</taxon>
        <taxon>Craniata</taxon>
        <taxon>Vertebrata</taxon>
        <taxon>Euteleostomi</taxon>
        <taxon>Actinopterygii</taxon>
        <taxon>Neopterygii</taxon>
        <taxon>Teleostei</taxon>
        <taxon>Anguilliformes</taxon>
        <taxon>Anguillidae</taxon>
        <taxon>Anguilla</taxon>
    </lineage>
</organism>
<dbReference type="AlphaFoldDB" id="A0A0E9UVB8"/>
<reference evidence="1" key="2">
    <citation type="journal article" date="2015" name="Fish Shellfish Immunol.">
        <title>Early steps in the European eel (Anguilla anguilla)-Vibrio vulnificus interaction in the gills: Role of the RtxA13 toxin.</title>
        <authorList>
            <person name="Callol A."/>
            <person name="Pajuelo D."/>
            <person name="Ebbesson L."/>
            <person name="Teles M."/>
            <person name="MacKenzie S."/>
            <person name="Amaro C."/>
        </authorList>
    </citation>
    <scope>NUCLEOTIDE SEQUENCE</scope>
</reference>
<dbReference type="EMBL" id="GBXM01039422">
    <property type="protein sequence ID" value="JAH69155.1"/>
    <property type="molecule type" value="Transcribed_RNA"/>
</dbReference>
<accession>A0A0E9UVB8</accession>
<reference evidence="1" key="1">
    <citation type="submission" date="2014-11" db="EMBL/GenBank/DDBJ databases">
        <authorList>
            <person name="Amaro Gonzalez C."/>
        </authorList>
    </citation>
    <scope>NUCLEOTIDE SEQUENCE</scope>
</reference>
<protein>
    <submittedName>
        <fullName evidence="1">Uncharacterized protein</fullName>
    </submittedName>
</protein>
<evidence type="ECO:0000313" key="1">
    <source>
        <dbReference type="EMBL" id="JAH69155.1"/>
    </source>
</evidence>
<name>A0A0E9UVB8_ANGAN</name>
<sequence length="60" mass="7154">MTMMKCSRSRRQFMEFWMPLITPLSDSITFSWISWVTVKSKDQRPTLAAMTPANRRLTER</sequence>
<proteinExistence type="predicted"/>